<protein>
    <submittedName>
        <fullName evidence="9">MFS domain-containing protein</fullName>
    </submittedName>
</protein>
<dbReference type="InterPro" id="IPR036259">
    <property type="entry name" value="MFS_trans_sf"/>
</dbReference>
<dbReference type="GO" id="GO:0022857">
    <property type="term" value="F:transmembrane transporter activity"/>
    <property type="evidence" value="ECO:0007669"/>
    <property type="project" value="InterPro"/>
</dbReference>
<evidence type="ECO:0000256" key="6">
    <source>
        <dbReference type="SAM" id="Phobius"/>
    </source>
</evidence>
<feature type="transmembrane region" description="Helical" evidence="6">
    <location>
        <begin position="336"/>
        <end position="357"/>
    </location>
</feature>
<feature type="transmembrane region" description="Helical" evidence="6">
    <location>
        <begin position="369"/>
        <end position="392"/>
    </location>
</feature>
<dbReference type="GO" id="GO:0016020">
    <property type="term" value="C:membrane"/>
    <property type="evidence" value="ECO:0007669"/>
    <property type="project" value="UniProtKB-SubCell"/>
</dbReference>
<evidence type="ECO:0000313" key="8">
    <source>
        <dbReference type="Proteomes" id="UP000492821"/>
    </source>
</evidence>
<dbReference type="InterPro" id="IPR011701">
    <property type="entry name" value="MFS"/>
</dbReference>
<feature type="transmembrane region" description="Helical" evidence="6">
    <location>
        <begin position="35"/>
        <end position="58"/>
    </location>
</feature>
<feature type="transmembrane region" description="Helical" evidence="6">
    <location>
        <begin position="486"/>
        <end position="502"/>
    </location>
</feature>
<feature type="transmembrane region" description="Helical" evidence="6">
    <location>
        <begin position="455"/>
        <end position="474"/>
    </location>
</feature>
<keyword evidence="8" id="KW-1185">Reference proteome</keyword>
<dbReference type="PANTHER" id="PTHR24064">
    <property type="entry name" value="SOLUTE CARRIER FAMILY 22 MEMBER"/>
    <property type="match status" value="1"/>
</dbReference>
<feature type="transmembrane region" description="Helical" evidence="6">
    <location>
        <begin position="237"/>
        <end position="255"/>
    </location>
</feature>
<dbReference type="Gene3D" id="1.20.1250.20">
    <property type="entry name" value="MFS general substrate transporter like domains"/>
    <property type="match status" value="1"/>
</dbReference>
<evidence type="ECO:0000256" key="5">
    <source>
        <dbReference type="SAM" id="MobiDB-lite"/>
    </source>
</evidence>
<evidence type="ECO:0000256" key="3">
    <source>
        <dbReference type="ARBA" id="ARBA00022989"/>
    </source>
</evidence>
<keyword evidence="3 6" id="KW-1133">Transmembrane helix</keyword>
<dbReference type="WBParaSite" id="Pan_g23640.t1">
    <property type="protein sequence ID" value="Pan_g23640.t1"/>
    <property type="gene ID" value="Pan_g23640"/>
</dbReference>
<evidence type="ECO:0000256" key="2">
    <source>
        <dbReference type="ARBA" id="ARBA00022692"/>
    </source>
</evidence>
<feature type="compositionally biased region" description="Basic and acidic residues" evidence="5">
    <location>
        <begin position="559"/>
        <end position="570"/>
    </location>
</feature>
<feature type="domain" description="Major facilitator superfamily (MFS) profile" evidence="7">
    <location>
        <begin position="37"/>
        <end position="508"/>
    </location>
</feature>
<evidence type="ECO:0000256" key="4">
    <source>
        <dbReference type="ARBA" id="ARBA00023136"/>
    </source>
</evidence>
<dbReference type="Proteomes" id="UP000492821">
    <property type="component" value="Unassembled WGS sequence"/>
</dbReference>
<comment type="subcellular location">
    <subcellularLocation>
        <location evidence="1">Membrane</location>
        <topology evidence="1">Multi-pass membrane protein</topology>
    </subcellularLocation>
</comment>
<feature type="transmembrane region" description="Helical" evidence="6">
    <location>
        <begin position="176"/>
        <end position="198"/>
    </location>
</feature>
<evidence type="ECO:0000259" key="7">
    <source>
        <dbReference type="PROSITE" id="PS50850"/>
    </source>
</evidence>
<dbReference type="SUPFAM" id="SSF103473">
    <property type="entry name" value="MFS general substrate transporter"/>
    <property type="match status" value="1"/>
</dbReference>
<feature type="transmembrane region" description="Helical" evidence="6">
    <location>
        <begin position="210"/>
        <end position="231"/>
    </location>
</feature>
<keyword evidence="4 6" id="KW-0472">Membrane</keyword>
<proteinExistence type="predicted"/>
<sequence length="570" mass="63430">MPMARPGSVLRAVNYANLDAEKILQGFGKFGAYQMFVYAMANIGLFLFVCETMIISLISESPDFECIDDAFVNSTTALNVCEYTSPLTKTTTQCSKFRYPNGKQQFLTSDFDLVCEKASYAEHSTMVFMVGSMMVTPLITWLADLYGRRKTYLASIWVTVAANIGCTFAPTYVTFLIFRFFAGVGTAGVGSIGFVIILETVAPSFRAHTSYVSTFVWVFGYTMTGVVHMLADGWRRQFFILIVPFVLTVSYYWLLPESLHWLVTKKKHQQVHSYIEKSSKFNKKHLDLETCRSNSSNDVKTNANAETANHLGSHAAINVEKVKQRHIIDIFRSGPILFQVFTHCYINIVMNFTYWALSLYSVDLHENKMVGYFLSGFVELPAGLAIFLLYYFGRRTVTSMALMSQAIAMFVACFFPGKNVTGMSLFLLAKVFNSVAWIAEPLLVGEMSPTSMRNMIYGVIGFVGETGSAVAPYFNQLKVIDERAPAIVVATLSLVASVFALCSPETKDVAMPEDIDDFNPGPVYRFLFGGKANASSPAKFSKKAKEDTANEATVTLLSKDSDKKDPKTEV</sequence>
<organism evidence="8 9">
    <name type="scientific">Panagrellus redivivus</name>
    <name type="common">Microworm</name>
    <dbReference type="NCBI Taxonomy" id="6233"/>
    <lineage>
        <taxon>Eukaryota</taxon>
        <taxon>Metazoa</taxon>
        <taxon>Ecdysozoa</taxon>
        <taxon>Nematoda</taxon>
        <taxon>Chromadorea</taxon>
        <taxon>Rhabditida</taxon>
        <taxon>Tylenchina</taxon>
        <taxon>Panagrolaimomorpha</taxon>
        <taxon>Panagrolaimoidea</taxon>
        <taxon>Panagrolaimidae</taxon>
        <taxon>Panagrellus</taxon>
    </lineage>
</organism>
<dbReference type="InterPro" id="IPR020846">
    <property type="entry name" value="MFS_dom"/>
</dbReference>
<reference evidence="8" key="1">
    <citation type="journal article" date="2013" name="Genetics">
        <title>The draft genome and transcriptome of Panagrellus redivivus are shaped by the harsh demands of a free-living lifestyle.</title>
        <authorList>
            <person name="Srinivasan J."/>
            <person name="Dillman A.R."/>
            <person name="Macchietto M.G."/>
            <person name="Heikkinen L."/>
            <person name="Lakso M."/>
            <person name="Fracchia K.M."/>
            <person name="Antoshechkin I."/>
            <person name="Mortazavi A."/>
            <person name="Wong G."/>
            <person name="Sternberg P.W."/>
        </authorList>
    </citation>
    <scope>NUCLEOTIDE SEQUENCE [LARGE SCALE GENOMIC DNA]</scope>
    <source>
        <strain evidence="8">MT8872</strain>
    </source>
</reference>
<dbReference type="PROSITE" id="PS50850">
    <property type="entry name" value="MFS"/>
    <property type="match status" value="1"/>
</dbReference>
<accession>A0A7E4ZXI3</accession>
<feature type="transmembrane region" description="Helical" evidence="6">
    <location>
        <begin position="126"/>
        <end position="145"/>
    </location>
</feature>
<name>A0A7E4ZXI3_PANRE</name>
<keyword evidence="2 6" id="KW-0812">Transmembrane</keyword>
<dbReference type="AlphaFoldDB" id="A0A7E4ZXI3"/>
<feature type="transmembrane region" description="Helical" evidence="6">
    <location>
        <begin position="152"/>
        <end position="170"/>
    </location>
</feature>
<dbReference type="Pfam" id="PF07690">
    <property type="entry name" value="MFS_1"/>
    <property type="match status" value="1"/>
</dbReference>
<feature type="region of interest" description="Disordered" evidence="5">
    <location>
        <begin position="551"/>
        <end position="570"/>
    </location>
</feature>
<evidence type="ECO:0000256" key="1">
    <source>
        <dbReference type="ARBA" id="ARBA00004141"/>
    </source>
</evidence>
<reference evidence="9" key="2">
    <citation type="submission" date="2020-10" db="UniProtKB">
        <authorList>
            <consortium name="WormBaseParasite"/>
        </authorList>
    </citation>
    <scope>IDENTIFICATION</scope>
</reference>
<evidence type="ECO:0000313" key="9">
    <source>
        <dbReference type="WBParaSite" id="Pan_g23640.t1"/>
    </source>
</evidence>